<dbReference type="RefSeq" id="WP_273848219.1">
    <property type="nucleotide sequence ID" value="NZ_JAQQWT010000057.1"/>
</dbReference>
<evidence type="ECO:0000256" key="1">
    <source>
        <dbReference type="ARBA" id="ARBA00023172"/>
    </source>
</evidence>
<dbReference type="Gene3D" id="1.10.443.10">
    <property type="entry name" value="Intergrase catalytic core"/>
    <property type="match status" value="1"/>
</dbReference>
<comment type="caution">
    <text evidence="3">The sequence shown here is derived from an EMBL/GenBank/DDBJ whole genome shotgun (WGS) entry which is preliminary data.</text>
</comment>
<dbReference type="PROSITE" id="PS51898">
    <property type="entry name" value="TYR_RECOMBINASE"/>
    <property type="match status" value="1"/>
</dbReference>
<dbReference type="Pfam" id="PF00589">
    <property type="entry name" value="Phage_integrase"/>
    <property type="match status" value="1"/>
</dbReference>
<sequence length="78" mass="8880">MGAGPILFEAVHIAGKNVKVTPHWFRHTFVTLLLENDVPLAVVKDWAGHSDISTTNIYLERVHQDNSHVHLKKVNLFR</sequence>
<dbReference type="CDD" id="cd00397">
    <property type="entry name" value="DNA_BRE_C"/>
    <property type="match status" value="1"/>
</dbReference>
<organism evidence="3 4">
    <name type="scientific">Halalkalibacter alkalisediminis</name>
    <dbReference type="NCBI Taxonomy" id="935616"/>
    <lineage>
        <taxon>Bacteria</taxon>
        <taxon>Bacillati</taxon>
        <taxon>Bacillota</taxon>
        <taxon>Bacilli</taxon>
        <taxon>Bacillales</taxon>
        <taxon>Bacillaceae</taxon>
        <taxon>Halalkalibacter</taxon>
    </lineage>
</organism>
<keyword evidence="1" id="KW-0233">DNA recombination</keyword>
<keyword evidence="4" id="KW-1185">Reference proteome</keyword>
<dbReference type="InterPro" id="IPR011010">
    <property type="entry name" value="DNA_brk_join_enz"/>
</dbReference>
<feature type="domain" description="Tyr recombinase" evidence="2">
    <location>
        <begin position="1"/>
        <end position="76"/>
    </location>
</feature>
<proteinExistence type="predicted"/>
<evidence type="ECO:0000313" key="3">
    <source>
        <dbReference type="EMBL" id="MFC0558423.1"/>
    </source>
</evidence>
<dbReference type="SUPFAM" id="SSF56349">
    <property type="entry name" value="DNA breaking-rejoining enzymes"/>
    <property type="match status" value="1"/>
</dbReference>
<dbReference type="InterPro" id="IPR013762">
    <property type="entry name" value="Integrase-like_cat_sf"/>
</dbReference>
<dbReference type="Proteomes" id="UP001589833">
    <property type="component" value="Unassembled WGS sequence"/>
</dbReference>
<protein>
    <submittedName>
        <fullName evidence="3">Tyrosine-type recombinase/integrase</fullName>
    </submittedName>
</protein>
<evidence type="ECO:0000259" key="2">
    <source>
        <dbReference type="PROSITE" id="PS51898"/>
    </source>
</evidence>
<name>A0ABV6NE44_9BACI</name>
<dbReference type="EMBL" id="JBHLTR010000005">
    <property type="protein sequence ID" value="MFC0558423.1"/>
    <property type="molecule type" value="Genomic_DNA"/>
</dbReference>
<evidence type="ECO:0000313" key="4">
    <source>
        <dbReference type="Proteomes" id="UP001589833"/>
    </source>
</evidence>
<reference evidence="3 4" key="1">
    <citation type="submission" date="2024-09" db="EMBL/GenBank/DDBJ databases">
        <authorList>
            <person name="Sun Q."/>
            <person name="Mori K."/>
        </authorList>
    </citation>
    <scope>NUCLEOTIDE SEQUENCE [LARGE SCALE GENOMIC DNA]</scope>
    <source>
        <strain evidence="3 4">NCAIM B.02301</strain>
    </source>
</reference>
<dbReference type="InterPro" id="IPR002104">
    <property type="entry name" value="Integrase_catalytic"/>
</dbReference>
<gene>
    <name evidence="3" type="ORF">ACFFH4_05105</name>
</gene>
<accession>A0ABV6NE44</accession>